<name>A0A1B2IDK1_9CAUD</name>
<proteinExistence type="predicted"/>
<evidence type="ECO:0000313" key="2">
    <source>
        <dbReference type="Proteomes" id="UP000203302"/>
    </source>
</evidence>
<dbReference type="KEGG" id="vg:29069383"/>
<evidence type="ECO:0000313" key="1">
    <source>
        <dbReference type="EMBL" id="ANZ49343.1"/>
    </source>
</evidence>
<organism evidence="1 2">
    <name type="scientific">Erwinia phage vB_EamM_Huxley</name>
    <dbReference type="NCBI Taxonomy" id="1883373"/>
    <lineage>
        <taxon>Viruses</taxon>
        <taxon>Duplodnaviria</taxon>
        <taxon>Heunggongvirae</taxon>
        <taxon>Uroviricota</taxon>
        <taxon>Caudoviricetes</taxon>
        <taxon>Chimalliviridae</taxon>
        <taxon>Machinavirus</taxon>
        <taxon>Machinavirus machina</taxon>
    </lineage>
</organism>
<dbReference type="Proteomes" id="UP000203302">
    <property type="component" value="Segment"/>
</dbReference>
<reference evidence="2" key="1">
    <citation type="submission" date="2016-06" db="EMBL/GenBank/DDBJ databases">
        <authorList>
            <person name="Berg J.A."/>
            <person name="Grossarth S.E."/>
            <person name="Jarvis T.M."/>
            <person name="Merrill B.D."/>
            <person name="Breakwell D.P."/>
            <person name="Hope S."/>
            <person name="Grose J.H."/>
        </authorList>
    </citation>
    <scope>NUCLEOTIDE SEQUENCE [LARGE SCALE GENOMIC DNA]</scope>
</reference>
<dbReference type="RefSeq" id="YP_009293229.1">
    <property type="nucleotide sequence ID" value="NC_031127.1"/>
</dbReference>
<dbReference type="EMBL" id="KX397368">
    <property type="protein sequence ID" value="ANZ49343.1"/>
    <property type="molecule type" value="Genomic_DNA"/>
</dbReference>
<protein>
    <submittedName>
        <fullName evidence="1">Uncharacterized protein</fullName>
    </submittedName>
</protein>
<accession>A0A1B2IDK1</accession>
<gene>
    <name evidence="1" type="ORF">HUXLEY_261</name>
</gene>
<dbReference type="GeneID" id="29069383"/>
<sequence>MSELLRSFLKLHDGSKDACKAFEAQSTMDERAVLVRKLAVAVNDKDTVREAEIRKQLFGTVNK</sequence>